<dbReference type="AlphaFoldDB" id="A0A8B6DS40"/>
<accession>A0A8B6DS40</accession>
<proteinExistence type="predicted"/>
<dbReference type="InterPro" id="IPR016186">
    <property type="entry name" value="C-type_lectin-like/link_sf"/>
</dbReference>
<protein>
    <submittedName>
        <fullName evidence="2">Uncharacterized protein</fullName>
    </submittedName>
</protein>
<dbReference type="EMBL" id="UYJE01003918">
    <property type="protein sequence ID" value="VDI23338.1"/>
    <property type="molecule type" value="Genomic_DNA"/>
</dbReference>
<keyword evidence="1" id="KW-0732">Signal</keyword>
<sequence length="112" mass="11515">MEIPLSVVLLLLFGVTSLKCSIEACGDTKSITCTTTVQTTCPTIQAQCSPIASCPVGFVVVANGNANKCYRVLETDAANYGAASVACATVGGSLFEPRTTAELNAVRAIIPT</sequence>
<feature type="non-terminal residue" evidence="2">
    <location>
        <position position="112"/>
    </location>
</feature>
<gene>
    <name evidence="2" type="ORF">MGAL_10B071571</name>
</gene>
<feature type="chain" id="PRO_5032389235" evidence="1">
    <location>
        <begin position="18"/>
        <end position="112"/>
    </location>
</feature>
<reference evidence="2" key="1">
    <citation type="submission" date="2018-11" db="EMBL/GenBank/DDBJ databases">
        <authorList>
            <person name="Alioto T."/>
            <person name="Alioto T."/>
        </authorList>
    </citation>
    <scope>NUCLEOTIDE SEQUENCE</scope>
</reference>
<evidence type="ECO:0000313" key="3">
    <source>
        <dbReference type="Proteomes" id="UP000596742"/>
    </source>
</evidence>
<dbReference type="SUPFAM" id="SSF56436">
    <property type="entry name" value="C-type lectin-like"/>
    <property type="match status" value="1"/>
</dbReference>
<dbReference type="Gene3D" id="3.10.100.10">
    <property type="entry name" value="Mannose-Binding Protein A, subunit A"/>
    <property type="match status" value="1"/>
</dbReference>
<organism evidence="2 3">
    <name type="scientific">Mytilus galloprovincialis</name>
    <name type="common">Mediterranean mussel</name>
    <dbReference type="NCBI Taxonomy" id="29158"/>
    <lineage>
        <taxon>Eukaryota</taxon>
        <taxon>Metazoa</taxon>
        <taxon>Spiralia</taxon>
        <taxon>Lophotrochozoa</taxon>
        <taxon>Mollusca</taxon>
        <taxon>Bivalvia</taxon>
        <taxon>Autobranchia</taxon>
        <taxon>Pteriomorphia</taxon>
        <taxon>Mytilida</taxon>
        <taxon>Mytiloidea</taxon>
        <taxon>Mytilidae</taxon>
        <taxon>Mytilinae</taxon>
        <taxon>Mytilus</taxon>
    </lineage>
</organism>
<name>A0A8B6DS40_MYTGA</name>
<evidence type="ECO:0000256" key="1">
    <source>
        <dbReference type="SAM" id="SignalP"/>
    </source>
</evidence>
<keyword evidence="3" id="KW-1185">Reference proteome</keyword>
<feature type="signal peptide" evidence="1">
    <location>
        <begin position="1"/>
        <end position="17"/>
    </location>
</feature>
<comment type="caution">
    <text evidence="2">The sequence shown here is derived from an EMBL/GenBank/DDBJ whole genome shotgun (WGS) entry which is preliminary data.</text>
</comment>
<evidence type="ECO:0000313" key="2">
    <source>
        <dbReference type="EMBL" id="VDI23338.1"/>
    </source>
</evidence>
<dbReference type="InterPro" id="IPR016187">
    <property type="entry name" value="CTDL_fold"/>
</dbReference>
<dbReference type="Proteomes" id="UP000596742">
    <property type="component" value="Unassembled WGS sequence"/>
</dbReference>